<evidence type="ECO:0000313" key="1">
    <source>
        <dbReference type="EMBL" id="OIJ43846.1"/>
    </source>
</evidence>
<dbReference type="EMBL" id="JRYB01000001">
    <property type="protein sequence ID" value="OIJ43846.1"/>
    <property type="molecule type" value="Genomic_DNA"/>
</dbReference>
<gene>
    <name evidence="1" type="ORF">LO55_3769</name>
</gene>
<name>A0A1S2NFH1_9BURK</name>
<comment type="caution">
    <text evidence="1">The sequence shown here is derived from an EMBL/GenBank/DDBJ whole genome shotgun (WGS) entry which is preliminary data.</text>
</comment>
<dbReference type="AlphaFoldDB" id="A0A1S2NFH1"/>
<dbReference type="RefSeq" id="WP_071362620.1">
    <property type="nucleotide sequence ID" value="NZ_JRYB01000001.1"/>
</dbReference>
<reference evidence="1 2" key="1">
    <citation type="submission" date="2014-10" db="EMBL/GenBank/DDBJ databases">
        <authorList>
            <person name="Seo M.-J."/>
            <person name="Seok Y.J."/>
            <person name="Cha I.-T."/>
        </authorList>
    </citation>
    <scope>NUCLEOTIDE SEQUENCE [LARGE SCALE GENOMIC DNA]</scope>
    <source>
        <strain evidence="1 2">NEU</strain>
    </source>
</reference>
<organism evidence="1 2">
    <name type="scientific">Massilia timonae</name>
    <dbReference type="NCBI Taxonomy" id="47229"/>
    <lineage>
        <taxon>Bacteria</taxon>
        <taxon>Pseudomonadati</taxon>
        <taxon>Pseudomonadota</taxon>
        <taxon>Betaproteobacteria</taxon>
        <taxon>Burkholderiales</taxon>
        <taxon>Oxalobacteraceae</taxon>
        <taxon>Telluria group</taxon>
        <taxon>Massilia</taxon>
    </lineage>
</organism>
<proteinExistence type="predicted"/>
<accession>A0A1S2NFH1</accession>
<evidence type="ECO:0000313" key="2">
    <source>
        <dbReference type="Proteomes" id="UP000180246"/>
    </source>
</evidence>
<sequence>MSAYRAWFRFDVEHAYYGGRFGGWRALPDEPTGRVLKRAGALMRQVDGGVMVLIPEHGWELLNAQDDAALMFEVRVDDPLFGAYTLLQPARGQALLADSRRAVSEPSGAWRLHAGELLGEEALVPDLPRQPGAPRPALLLRIEPPLPCMPPSGSAPRYVVRLGAAASHWKYYLMDGLAERALSIVDLDDEVEFRRVDGAGVDGRRAAVFVSDRALALRERSARRFQLREQAAFGDKVLMKRLPVACAGIRRKAEVDGHAVLVSEIFVNY</sequence>
<protein>
    <submittedName>
        <fullName evidence="1">Uncharacterized protein</fullName>
    </submittedName>
</protein>
<dbReference type="Proteomes" id="UP000180246">
    <property type="component" value="Unassembled WGS sequence"/>
</dbReference>